<evidence type="ECO:0000256" key="5">
    <source>
        <dbReference type="ARBA" id="ARBA00023212"/>
    </source>
</evidence>
<dbReference type="PANTHER" id="PTHR44281:SF2">
    <property type="entry name" value="SPINDLE ASSEMBLY ABNORMAL PROTEIN 6 HOMOLOG"/>
    <property type="match status" value="1"/>
</dbReference>
<evidence type="ECO:0000259" key="8">
    <source>
        <dbReference type="Pfam" id="PF16531"/>
    </source>
</evidence>
<reference evidence="10 11" key="1">
    <citation type="submission" date="2024-02" db="EMBL/GenBank/DDBJ databases">
        <authorList>
            <person name="Daric V."/>
            <person name="Darras S."/>
        </authorList>
    </citation>
    <scope>NUCLEOTIDE SEQUENCE [LARGE SCALE GENOMIC DNA]</scope>
</reference>
<dbReference type="CDD" id="cd10142">
    <property type="entry name" value="HD_SAS6_N"/>
    <property type="match status" value="1"/>
</dbReference>
<keyword evidence="5" id="KW-0206">Cytoskeleton</keyword>
<comment type="subcellular location">
    <subcellularLocation>
        <location evidence="1">Cytoplasm</location>
        <location evidence="1">Cytoskeleton</location>
        <location evidence="1">Microtubule organizing center</location>
        <location evidence="1">Centrosome</location>
    </subcellularLocation>
</comment>
<keyword evidence="4" id="KW-0175">Coiled coil</keyword>
<gene>
    <name evidence="10" type="ORF">CVLEPA_LOCUS5379</name>
</gene>
<evidence type="ECO:0000256" key="4">
    <source>
        <dbReference type="ARBA" id="ARBA00023054"/>
    </source>
</evidence>
<evidence type="ECO:0000256" key="6">
    <source>
        <dbReference type="ARBA" id="ARBA00023306"/>
    </source>
</evidence>
<dbReference type="Proteomes" id="UP001642483">
    <property type="component" value="Unassembled WGS sequence"/>
</dbReference>
<dbReference type="PROSITE" id="PS50096">
    <property type="entry name" value="IQ"/>
    <property type="match status" value="1"/>
</dbReference>
<dbReference type="PANTHER" id="PTHR44281">
    <property type="entry name" value="SPINDLE ASSEMBLY ABNORMAL PROTEIN 6 HOMOLOG"/>
    <property type="match status" value="1"/>
</dbReference>
<dbReference type="Pfam" id="PF18594">
    <property type="entry name" value="Sas6_CC"/>
    <property type="match status" value="1"/>
</dbReference>
<evidence type="ECO:0000313" key="10">
    <source>
        <dbReference type="EMBL" id="CAK8675847.1"/>
    </source>
</evidence>
<feature type="domain" description="SAS-6 coiled-coil" evidence="9">
    <location>
        <begin position="151"/>
        <end position="180"/>
    </location>
</feature>
<accession>A0ABP0FC86</accession>
<feature type="region of interest" description="Disordered" evidence="7">
    <location>
        <begin position="189"/>
        <end position="223"/>
    </location>
</feature>
<feature type="region of interest" description="Disordered" evidence="7">
    <location>
        <begin position="533"/>
        <end position="661"/>
    </location>
</feature>
<dbReference type="InterPro" id="IPR041513">
    <property type="entry name" value="SAS6_CC"/>
</dbReference>
<evidence type="ECO:0000256" key="2">
    <source>
        <dbReference type="ARBA" id="ARBA00020407"/>
    </source>
</evidence>
<dbReference type="InterPro" id="IPR032396">
    <property type="entry name" value="SAS-6_N"/>
</dbReference>
<dbReference type="InterPro" id="IPR038558">
    <property type="entry name" value="SAS-6_N_sf"/>
</dbReference>
<name>A0ABP0FC86_CLALP</name>
<evidence type="ECO:0000256" key="1">
    <source>
        <dbReference type="ARBA" id="ARBA00004300"/>
    </source>
</evidence>
<feature type="domain" description="Spindle assembly abnormal protein 6 N-terminal" evidence="8">
    <location>
        <begin position="5"/>
        <end position="146"/>
    </location>
</feature>
<dbReference type="Pfam" id="PF16531">
    <property type="entry name" value="SAS-6_N"/>
    <property type="match status" value="1"/>
</dbReference>
<evidence type="ECO:0000256" key="3">
    <source>
        <dbReference type="ARBA" id="ARBA00022490"/>
    </source>
</evidence>
<keyword evidence="6" id="KW-0131">Cell cycle</keyword>
<comment type="caution">
    <text evidence="10">The sequence shown here is derived from an EMBL/GenBank/DDBJ whole genome shotgun (WGS) entry which is preliminary data.</text>
</comment>
<proteinExistence type="predicted"/>
<dbReference type="Gene3D" id="1.10.287.1490">
    <property type="match status" value="1"/>
</dbReference>
<sequence length="697" mass="79277">MTETLYSEFLRVQFKSHDAEDRQVSIKITVELQTTTSPLHRKDLLVRLTDGKDPFFLYTLCLGEEDFQCLKTQQGLLVDFSAFPQRFIALLEQCHAEEKNDGPKFLLQFVMEDGLTAGFGINHGNGALKVIETNPFKHLTHLTLSFIPGTDSDVKKYLASCLKTTLEKQLVLKEKLAATERDLGMRLDQARQQLSSRTRELDNLRSEAGGRSERLASNHARELNMEREKALKMQEEMQQRYDKDKKELDTSYQKTLRQKECRLTEVENINKDLTDRRYRAEATIREQKTKLTALEEEHRRCRADLQQTRRENSSLEAERHNQEKTIQQLKTRVAVMEQELLDKEQLVSRITASLDAAQQQKEQLDGRIAEQQTQIKKLEGTIKTMSDEILKGNEIIKRLQDELRGYMAKVKLKNEVTTRQENVLREKEQMYEKNKSELEEKTKALQRREDDLNKLKEQLEAALSKLEESKGLLKTNENVINWLNKQLNERQISSRRNPPPPSNPPLPQHNSLPTFEQHHVSPLNAYQPTYKQQVPNYSTPIGGTAPQPPHLSVTSGTPVSAIGSSPQNLPTMSRGSSTDAGRIPRPSVASVPQVVYKPGKHNKENQSPNAASGEGSSLDPKYFARSNEVITVRSLSPAADTSPPKEHAKKPPINPATRLSQQVINKASVPRGNVKFQPQRQNEIVSAYFSGTKPKPT</sequence>
<protein>
    <recommendedName>
        <fullName evidence="2">Spindle assembly abnormal protein 6 homolog</fullName>
    </recommendedName>
</protein>
<dbReference type="Gene3D" id="2.170.210.20">
    <property type="entry name" value="Spindle assembly abnormal protein 6, N-terminal domain"/>
    <property type="match status" value="1"/>
</dbReference>
<feature type="compositionally biased region" description="Basic and acidic residues" evidence="7">
    <location>
        <begin position="197"/>
        <end position="223"/>
    </location>
</feature>
<feature type="compositionally biased region" description="Polar residues" evidence="7">
    <location>
        <begin position="552"/>
        <end position="579"/>
    </location>
</feature>
<keyword evidence="3" id="KW-0963">Cytoplasm</keyword>
<organism evidence="10 11">
    <name type="scientific">Clavelina lepadiformis</name>
    <name type="common">Light-bulb sea squirt</name>
    <name type="synonym">Ascidia lepadiformis</name>
    <dbReference type="NCBI Taxonomy" id="159417"/>
    <lineage>
        <taxon>Eukaryota</taxon>
        <taxon>Metazoa</taxon>
        <taxon>Chordata</taxon>
        <taxon>Tunicata</taxon>
        <taxon>Ascidiacea</taxon>
        <taxon>Aplousobranchia</taxon>
        <taxon>Clavelinidae</taxon>
        <taxon>Clavelina</taxon>
    </lineage>
</organism>
<evidence type="ECO:0000256" key="7">
    <source>
        <dbReference type="SAM" id="MobiDB-lite"/>
    </source>
</evidence>
<evidence type="ECO:0000313" key="11">
    <source>
        <dbReference type="Proteomes" id="UP001642483"/>
    </source>
</evidence>
<feature type="compositionally biased region" description="Pro residues" evidence="7">
    <location>
        <begin position="497"/>
        <end position="507"/>
    </location>
</feature>
<dbReference type="EMBL" id="CAWYQH010000024">
    <property type="protein sequence ID" value="CAK8675847.1"/>
    <property type="molecule type" value="Genomic_DNA"/>
</dbReference>
<feature type="region of interest" description="Disordered" evidence="7">
    <location>
        <begin position="491"/>
        <end position="514"/>
    </location>
</feature>
<keyword evidence="11" id="KW-1185">Reference proteome</keyword>
<evidence type="ECO:0000259" key="9">
    <source>
        <dbReference type="Pfam" id="PF18594"/>
    </source>
</evidence>